<sequence length="344" mass="39359">MDVIYGSRDYNIVAKCNYNTNINKKEKDALYIEKVTKNYSDNVLDSLEIEEQKDTTKESDMPITNIGFLPNSFYRSDPLNRLLISSSNSLNLLHYSEESNEVTDILNLTLLKYNKNNTATSNSNSFPPITSFDFNITNNTDVIQSCIDTTCTVYDLTKQKIKTQLIAHDDLVLDVKYLNNNNTKKNAELFMTCGNDGSLRLFDLRTLDHSSILYEDSEKRPLLSLEVNPLDSNKILCFALNSKQLAYIDLRFEKNPLKKISINSNITSCLWLNNGLDFLTGDNNNVIAHWNINDLKTVEKPNNFFIDEDESQTNENVISNPKTNDNLINYLDYNNNLKITSFSL</sequence>
<gene>
    <name evidence="3" type="ORF">HANVADRAFT_6344</name>
</gene>
<name>A0A1B7TF30_9ASCO</name>
<evidence type="ECO:0000313" key="4">
    <source>
        <dbReference type="Proteomes" id="UP000092321"/>
    </source>
</evidence>
<dbReference type="InterPro" id="IPR036322">
    <property type="entry name" value="WD40_repeat_dom_sf"/>
</dbReference>
<dbReference type="Gene3D" id="2.130.10.10">
    <property type="entry name" value="YVTN repeat-like/Quinoprotein amine dehydrogenase"/>
    <property type="match status" value="1"/>
</dbReference>
<accession>A0A1B7TF30</accession>
<dbReference type="EMBL" id="LXPE01000009">
    <property type="protein sequence ID" value="OBA27343.1"/>
    <property type="molecule type" value="Genomic_DNA"/>
</dbReference>
<dbReference type="SMART" id="SM00320">
    <property type="entry name" value="WD40"/>
    <property type="match status" value="3"/>
</dbReference>
<dbReference type="OrthoDB" id="1284551at2759"/>
<dbReference type="SUPFAM" id="SSF50978">
    <property type="entry name" value="WD40 repeat-like"/>
    <property type="match status" value="1"/>
</dbReference>
<protein>
    <submittedName>
        <fullName evidence="3">WD40 repeat-like protein</fullName>
    </submittedName>
</protein>
<dbReference type="AlphaFoldDB" id="A0A1B7TF30"/>
<evidence type="ECO:0000313" key="3">
    <source>
        <dbReference type="EMBL" id="OBA27343.1"/>
    </source>
</evidence>
<dbReference type="InterPro" id="IPR015943">
    <property type="entry name" value="WD40/YVTN_repeat-like_dom_sf"/>
</dbReference>
<dbReference type="InterPro" id="IPR001680">
    <property type="entry name" value="WD40_rpt"/>
</dbReference>
<dbReference type="Proteomes" id="UP000092321">
    <property type="component" value="Unassembled WGS sequence"/>
</dbReference>
<keyword evidence="4" id="KW-1185">Reference proteome</keyword>
<reference evidence="4" key="1">
    <citation type="journal article" date="2016" name="Proc. Natl. Acad. Sci. U.S.A.">
        <title>Comparative genomics of biotechnologically important yeasts.</title>
        <authorList>
            <person name="Riley R."/>
            <person name="Haridas S."/>
            <person name="Wolfe K.H."/>
            <person name="Lopes M.R."/>
            <person name="Hittinger C.T."/>
            <person name="Goeker M."/>
            <person name="Salamov A.A."/>
            <person name="Wisecaver J.H."/>
            <person name="Long T.M."/>
            <person name="Calvey C.H."/>
            <person name="Aerts A.L."/>
            <person name="Barry K.W."/>
            <person name="Choi C."/>
            <person name="Clum A."/>
            <person name="Coughlan A.Y."/>
            <person name="Deshpande S."/>
            <person name="Douglass A.P."/>
            <person name="Hanson S.J."/>
            <person name="Klenk H.-P."/>
            <person name="LaButti K.M."/>
            <person name="Lapidus A."/>
            <person name="Lindquist E.A."/>
            <person name="Lipzen A.M."/>
            <person name="Meier-Kolthoff J.P."/>
            <person name="Ohm R.A."/>
            <person name="Otillar R.P."/>
            <person name="Pangilinan J.L."/>
            <person name="Peng Y."/>
            <person name="Rokas A."/>
            <person name="Rosa C.A."/>
            <person name="Scheuner C."/>
            <person name="Sibirny A.A."/>
            <person name="Slot J.C."/>
            <person name="Stielow J.B."/>
            <person name="Sun H."/>
            <person name="Kurtzman C.P."/>
            <person name="Blackwell M."/>
            <person name="Grigoriev I.V."/>
            <person name="Jeffries T.W."/>
        </authorList>
    </citation>
    <scope>NUCLEOTIDE SEQUENCE [LARGE SCALE GENOMIC DNA]</scope>
    <source>
        <strain evidence="4">NRRL Y-1626</strain>
    </source>
</reference>
<keyword evidence="1" id="KW-0853">WD repeat</keyword>
<comment type="caution">
    <text evidence="3">The sequence shown here is derived from an EMBL/GenBank/DDBJ whole genome shotgun (WGS) entry which is preliminary data.</text>
</comment>
<proteinExistence type="predicted"/>
<organism evidence="3 4">
    <name type="scientific">Hanseniaspora valbyensis NRRL Y-1626</name>
    <dbReference type="NCBI Taxonomy" id="766949"/>
    <lineage>
        <taxon>Eukaryota</taxon>
        <taxon>Fungi</taxon>
        <taxon>Dikarya</taxon>
        <taxon>Ascomycota</taxon>
        <taxon>Saccharomycotina</taxon>
        <taxon>Saccharomycetes</taxon>
        <taxon>Saccharomycodales</taxon>
        <taxon>Saccharomycodaceae</taxon>
        <taxon>Hanseniaspora</taxon>
    </lineage>
</organism>
<evidence type="ECO:0000256" key="1">
    <source>
        <dbReference type="ARBA" id="ARBA00022574"/>
    </source>
</evidence>
<dbReference type="InterPro" id="IPR045159">
    <property type="entry name" value="DCAF7-like"/>
</dbReference>
<evidence type="ECO:0000256" key="2">
    <source>
        <dbReference type="ARBA" id="ARBA00022737"/>
    </source>
</evidence>
<dbReference type="PANTHER" id="PTHR19919">
    <property type="entry name" value="WD REPEAT CONTAINING PROTEIN"/>
    <property type="match status" value="1"/>
</dbReference>
<keyword evidence="2" id="KW-0677">Repeat</keyword>